<feature type="region of interest" description="Disordered" evidence="1">
    <location>
        <begin position="106"/>
        <end position="132"/>
    </location>
</feature>
<feature type="compositionally biased region" description="Low complexity" evidence="1">
    <location>
        <begin position="328"/>
        <end position="338"/>
    </location>
</feature>
<dbReference type="AlphaFoldDB" id="A0A1Y1WB22"/>
<feature type="region of interest" description="Disordered" evidence="1">
    <location>
        <begin position="221"/>
        <end position="340"/>
    </location>
</feature>
<keyword evidence="2" id="KW-0472">Membrane</keyword>
<name>A0A1Y1WB22_9FUNG</name>
<dbReference type="OrthoDB" id="10561347at2759"/>
<dbReference type="RefSeq" id="XP_040744318.1">
    <property type="nucleotide sequence ID" value="XM_040883414.1"/>
</dbReference>
<protein>
    <submittedName>
        <fullName evidence="3">Uncharacterized protein</fullName>
    </submittedName>
</protein>
<keyword evidence="2" id="KW-1133">Transmembrane helix</keyword>
<feature type="compositionally biased region" description="Polar residues" evidence="1">
    <location>
        <begin position="166"/>
        <end position="181"/>
    </location>
</feature>
<keyword evidence="4" id="KW-1185">Reference proteome</keyword>
<feature type="transmembrane region" description="Helical" evidence="2">
    <location>
        <begin position="12"/>
        <end position="32"/>
    </location>
</feature>
<feature type="compositionally biased region" description="Polar residues" evidence="1">
    <location>
        <begin position="536"/>
        <end position="545"/>
    </location>
</feature>
<gene>
    <name evidence="3" type="ORF">DL89DRAFT_139506</name>
</gene>
<sequence>MPAVQQVSDKLFSNTALGLIAHCLFGFLYGAAWQSDWPSMRVLLLFVLCSVAKWELHCRQSVLCYVPSPPYPIRSHAGSEGKQSPPEEDHRAAVAAHSAAVSVIRDENRQQQSLPTHLPMSATDPRHPHYHGPYHVNRPIYAMESVSDQRSTVSPLVAESGRLHSGGQSLEQSSDLQSASPGRQYRAKGSISLHMKGMESGPHGHPHTQMRTIPPLALAPAHQAVSSPMKPPMQPLTPQQLQSEHDAGRRSSLASILADNQGPYPHAPRPSSTTPTRPIQQQHSGIRHLLAPDTRRNSEDDMHQRRVRGEYRDTAAVSTPGRVAAGHSSQPSTSNSSSDIPEMMRQFDYEPRDPSDPAYVRGERQHIDMLVERMRNMASLASPSELSSIAQQILLYVESESRRRQMQSERHDRVVAILADIISNTPVSTPATAASRRSSVMQEWVQQPVAGSRRGSDNQQLVLAPAVRGSQSVLTSAAIAPTPTASVTEDARSPAADSESVQRSFQAAGHRSESLPTISPIMSSRGSPAVSDAHAPQQSPSRASN</sequence>
<organism evidence="3 4">
    <name type="scientific">Linderina pennispora</name>
    <dbReference type="NCBI Taxonomy" id="61395"/>
    <lineage>
        <taxon>Eukaryota</taxon>
        <taxon>Fungi</taxon>
        <taxon>Fungi incertae sedis</taxon>
        <taxon>Zoopagomycota</taxon>
        <taxon>Kickxellomycotina</taxon>
        <taxon>Kickxellomycetes</taxon>
        <taxon>Kickxellales</taxon>
        <taxon>Kickxellaceae</taxon>
        <taxon>Linderina</taxon>
    </lineage>
</organism>
<dbReference type="GeneID" id="63800062"/>
<reference evidence="3 4" key="1">
    <citation type="submission" date="2016-07" db="EMBL/GenBank/DDBJ databases">
        <title>Pervasive Adenine N6-methylation of Active Genes in Fungi.</title>
        <authorList>
            <consortium name="DOE Joint Genome Institute"/>
            <person name="Mondo S.J."/>
            <person name="Dannebaum R.O."/>
            <person name="Kuo R.C."/>
            <person name="Labutti K."/>
            <person name="Haridas S."/>
            <person name="Kuo A."/>
            <person name="Salamov A."/>
            <person name="Ahrendt S.R."/>
            <person name="Lipzen A."/>
            <person name="Sullivan W."/>
            <person name="Andreopoulos W.B."/>
            <person name="Clum A."/>
            <person name="Lindquist E."/>
            <person name="Daum C."/>
            <person name="Ramamoorthy G.K."/>
            <person name="Gryganskyi A."/>
            <person name="Culley D."/>
            <person name="Magnuson J.K."/>
            <person name="James T.Y."/>
            <person name="O'Malley M.A."/>
            <person name="Stajich J.E."/>
            <person name="Spatafora J.W."/>
            <person name="Visel A."/>
            <person name="Grigoriev I.V."/>
        </authorList>
    </citation>
    <scope>NUCLEOTIDE SEQUENCE [LARGE SCALE GENOMIC DNA]</scope>
    <source>
        <strain evidence="3 4">ATCC 12442</strain>
    </source>
</reference>
<accession>A0A1Y1WB22</accession>
<proteinExistence type="predicted"/>
<dbReference type="Proteomes" id="UP000193922">
    <property type="component" value="Unassembled WGS sequence"/>
</dbReference>
<evidence type="ECO:0000313" key="3">
    <source>
        <dbReference type="EMBL" id="ORX70739.1"/>
    </source>
</evidence>
<comment type="caution">
    <text evidence="3">The sequence shown here is derived from an EMBL/GenBank/DDBJ whole genome shotgun (WGS) entry which is preliminary data.</text>
</comment>
<feature type="compositionally biased region" description="Basic and acidic residues" evidence="1">
    <location>
        <begin position="293"/>
        <end position="313"/>
    </location>
</feature>
<feature type="region of interest" description="Disordered" evidence="1">
    <location>
        <begin position="480"/>
        <end position="545"/>
    </location>
</feature>
<dbReference type="EMBL" id="MCFD01000005">
    <property type="protein sequence ID" value="ORX70739.1"/>
    <property type="molecule type" value="Genomic_DNA"/>
</dbReference>
<feature type="region of interest" description="Disordered" evidence="1">
    <location>
        <begin position="163"/>
        <end position="186"/>
    </location>
</feature>
<evidence type="ECO:0000256" key="2">
    <source>
        <dbReference type="SAM" id="Phobius"/>
    </source>
</evidence>
<evidence type="ECO:0000313" key="4">
    <source>
        <dbReference type="Proteomes" id="UP000193922"/>
    </source>
</evidence>
<keyword evidence="2" id="KW-0812">Transmembrane</keyword>
<evidence type="ECO:0000256" key="1">
    <source>
        <dbReference type="SAM" id="MobiDB-lite"/>
    </source>
</evidence>
<feature type="compositionally biased region" description="Polar residues" evidence="1">
    <location>
        <begin position="514"/>
        <end position="526"/>
    </location>
</feature>
<feature type="compositionally biased region" description="Low complexity" evidence="1">
    <location>
        <begin position="269"/>
        <end position="278"/>
    </location>
</feature>